<comment type="caution">
    <text evidence="2">The sequence shown here is derived from an EMBL/GenBank/DDBJ whole genome shotgun (WGS) entry which is preliminary data.</text>
</comment>
<dbReference type="Pfam" id="PF10066">
    <property type="entry name" value="DUF2304"/>
    <property type="match status" value="1"/>
</dbReference>
<keyword evidence="1" id="KW-0472">Membrane</keyword>
<feature type="transmembrane region" description="Helical" evidence="1">
    <location>
        <begin position="6"/>
        <end position="22"/>
    </location>
</feature>
<accession>A0A0G0PA61</accession>
<keyword evidence="1" id="KW-0812">Transmembrane</keyword>
<protein>
    <recommendedName>
        <fullName evidence="4">DUF2304 domain-containing protein</fullName>
    </recommendedName>
</protein>
<evidence type="ECO:0000313" key="2">
    <source>
        <dbReference type="EMBL" id="KKQ86181.1"/>
    </source>
</evidence>
<dbReference type="InterPro" id="IPR019277">
    <property type="entry name" value="DUF2304"/>
</dbReference>
<reference evidence="2 3" key="1">
    <citation type="journal article" date="2015" name="Nature">
        <title>rRNA introns, odd ribosomes, and small enigmatic genomes across a large radiation of phyla.</title>
        <authorList>
            <person name="Brown C.T."/>
            <person name="Hug L.A."/>
            <person name="Thomas B.C."/>
            <person name="Sharon I."/>
            <person name="Castelle C.J."/>
            <person name="Singh A."/>
            <person name="Wilkins M.J."/>
            <person name="Williams K.H."/>
            <person name="Banfield J.F."/>
        </authorList>
    </citation>
    <scope>NUCLEOTIDE SEQUENCE [LARGE SCALE GENOMIC DNA]</scope>
</reference>
<dbReference type="Proteomes" id="UP000034081">
    <property type="component" value="Unassembled WGS sequence"/>
</dbReference>
<evidence type="ECO:0008006" key="4">
    <source>
        <dbReference type="Google" id="ProtNLM"/>
    </source>
</evidence>
<feature type="transmembrane region" description="Helical" evidence="1">
    <location>
        <begin position="34"/>
        <end position="54"/>
    </location>
</feature>
<feature type="transmembrane region" description="Helical" evidence="1">
    <location>
        <begin position="66"/>
        <end position="87"/>
    </location>
</feature>
<sequence>MIAGLQISAIIFAFVMVYFALIHYKKGTLNGFEIFSWSVIWFAAIFIVVFPDIIRVFAKTFLFTRLFDMMVAAGFILVIALTAKSYITTKKLEKKLEDLVRKNAMSVLKKSKKK</sequence>
<dbReference type="EMBL" id="LBVL01000001">
    <property type="protein sequence ID" value="KKQ86181.1"/>
    <property type="molecule type" value="Genomic_DNA"/>
</dbReference>
<gene>
    <name evidence="2" type="ORF">UT08_C0001G0047</name>
</gene>
<dbReference type="AlphaFoldDB" id="A0A0G0PA61"/>
<dbReference type="STRING" id="1618570.UT08_C0001G0047"/>
<evidence type="ECO:0000313" key="3">
    <source>
        <dbReference type="Proteomes" id="UP000034081"/>
    </source>
</evidence>
<name>A0A0G0PA61_9BACT</name>
<evidence type="ECO:0000256" key="1">
    <source>
        <dbReference type="SAM" id="Phobius"/>
    </source>
</evidence>
<keyword evidence="1" id="KW-1133">Transmembrane helix</keyword>
<proteinExistence type="predicted"/>
<organism evidence="2 3">
    <name type="scientific">Candidatus Woesebacteria bacterium GW2011_GWB1_38_8</name>
    <dbReference type="NCBI Taxonomy" id="1618570"/>
    <lineage>
        <taxon>Bacteria</taxon>
        <taxon>Candidatus Woeseibacteriota</taxon>
    </lineage>
</organism>